<dbReference type="SUPFAM" id="SSF51735">
    <property type="entry name" value="NAD(P)-binding Rossmann-fold domains"/>
    <property type="match status" value="1"/>
</dbReference>
<dbReference type="AlphaFoldDB" id="A0A1T4PY92"/>
<evidence type="ECO:0000256" key="4">
    <source>
        <dbReference type="ARBA" id="ARBA00023002"/>
    </source>
</evidence>
<feature type="non-terminal residue" evidence="8">
    <location>
        <position position="289"/>
    </location>
</feature>
<dbReference type="Pfam" id="PF01262">
    <property type="entry name" value="AlaDh_PNT_C"/>
    <property type="match status" value="1"/>
</dbReference>
<evidence type="ECO:0000256" key="3">
    <source>
        <dbReference type="ARBA" id="ARBA00012897"/>
    </source>
</evidence>
<evidence type="ECO:0000256" key="5">
    <source>
        <dbReference type="ARBA" id="ARBA00023027"/>
    </source>
</evidence>
<dbReference type="PROSITE" id="PS00837">
    <property type="entry name" value="ALADH_PNT_2"/>
    <property type="match status" value="1"/>
</dbReference>
<dbReference type="InterPro" id="IPR008141">
    <property type="entry name" value="Ala_DH"/>
</dbReference>
<dbReference type="SMART" id="SM01002">
    <property type="entry name" value="AlaDh_PNT_C"/>
    <property type="match status" value="1"/>
</dbReference>
<name>A0A1T4PY92_9FIRM</name>
<evidence type="ECO:0000256" key="2">
    <source>
        <dbReference type="ARBA" id="ARBA00005689"/>
    </source>
</evidence>
<dbReference type="InterPro" id="IPR036291">
    <property type="entry name" value="NAD(P)-bd_dom_sf"/>
</dbReference>
<dbReference type="FunFam" id="3.40.50.720:FF:000049">
    <property type="entry name" value="Alanine dehydrogenase"/>
    <property type="match status" value="1"/>
</dbReference>
<gene>
    <name evidence="8" type="ORF">SAMN02745118_02337</name>
</gene>
<dbReference type="UniPathway" id="UPA00527">
    <property type="reaction ID" value="UER00585"/>
</dbReference>
<dbReference type="GO" id="GO:0000286">
    <property type="term" value="F:alanine dehydrogenase activity"/>
    <property type="evidence" value="ECO:0007669"/>
    <property type="project" value="UniProtKB-EC"/>
</dbReference>
<dbReference type="PANTHER" id="PTHR42795">
    <property type="entry name" value="ALANINE DEHYDROGENASE"/>
    <property type="match status" value="1"/>
</dbReference>
<feature type="domain" description="Alanine dehydrogenase/pyridine nucleotide transhydrogenase NAD(H)-binding" evidence="6">
    <location>
        <begin position="149"/>
        <end position="288"/>
    </location>
</feature>
<reference evidence="9" key="1">
    <citation type="submission" date="2017-02" db="EMBL/GenBank/DDBJ databases">
        <authorList>
            <person name="Varghese N."/>
            <person name="Submissions S."/>
        </authorList>
    </citation>
    <scope>NUCLEOTIDE SEQUENCE [LARGE SCALE GENOMIC DNA]</scope>
    <source>
        <strain evidence="9">ATCC BAA-73</strain>
    </source>
</reference>
<dbReference type="NCBIfam" id="TIGR00518">
    <property type="entry name" value="alaDH"/>
    <property type="match status" value="1"/>
</dbReference>
<dbReference type="Pfam" id="PF05222">
    <property type="entry name" value="AlaDh_PNT_N"/>
    <property type="match status" value="1"/>
</dbReference>
<dbReference type="STRING" id="142842.SAMN02745118_02337"/>
<evidence type="ECO:0000259" key="7">
    <source>
        <dbReference type="SMART" id="SM01003"/>
    </source>
</evidence>
<evidence type="ECO:0000256" key="1">
    <source>
        <dbReference type="ARBA" id="ARBA00005206"/>
    </source>
</evidence>
<dbReference type="InterPro" id="IPR008143">
    <property type="entry name" value="Ala_DH/PNT_CS2"/>
</dbReference>
<evidence type="ECO:0000313" key="8">
    <source>
        <dbReference type="EMBL" id="SJZ95928.1"/>
    </source>
</evidence>
<dbReference type="RefSeq" id="WP_078810770.1">
    <property type="nucleotide sequence ID" value="NZ_FUWM01000022.1"/>
</dbReference>
<dbReference type="InterPro" id="IPR007698">
    <property type="entry name" value="AlaDH/PNT_NAD(H)-bd"/>
</dbReference>
<dbReference type="PANTHER" id="PTHR42795:SF1">
    <property type="entry name" value="ALANINE DEHYDROGENASE"/>
    <property type="match status" value="1"/>
</dbReference>
<organism evidence="8 9">
    <name type="scientific">Selenihalanaerobacter shriftii</name>
    <dbReference type="NCBI Taxonomy" id="142842"/>
    <lineage>
        <taxon>Bacteria</taxon>
        <taxon>Bacillati</taxon>
        <taxon>Bacillota</taxon>
        <taxon>Clostridia</taxon>
        <taxon>Halanaerobiales</taxon>
        <taxon>Halobacteroidaceae</taxon>
        <taxon>Selenihalanaerobacter</taxon>
    </lineage>
</organism>
<proteinExistence type="inferred from homology"/>
<dbReference type="GO" id="GO:0005886">
    <property type="term" value="C:plasma membrane"/>
    <property type="evidence" value="ECO:0007669"/>
    <property type="project" value="TreeGrafter"/>
</dbReference>
<dbReference type="SUPFAM" id="SSF52283">
    <property type="entry name" value="Formate/glycerate dehydrogenase catalytic domain-like"/>
    <property type="match status" value="1"/>
</dbReference>
<accession>A0A1T4PY92</accession>
<dbReference type="SMART" id="SM01003">
    <property type="entry name" value="AlaDh_PNT_N"/>
    <property type="match status" value="1"/>
</dbReference>
<dbReference type="OrthoDB" id="9804592at2"/>
<dbReference type="InterPro" id="IPR007886">
    <property type="entry name" value="AlaDH/PNT_N"/>
</dbReference>
<keyword evidence="4" id="KW-0560">Oxidoreductase</keyword>
<dbReference type="EC" id="1.4.1.1" evidence="3"/>
<keyword evidence="5" id="KW-0520">NAD</keyword>
<dbReference type="CDD" id="cd05305">
    <property type="entry name" value="L-AlaDH"/>
    <property type="match status" value="1"/>
</dbReference>
<dbReference type="GO" id="GO:0042853">
    <property type="term" value="P:L-alanine catabolic process"/>
    <property type="evidence" value="ECO:0007669"/>
    <property type="project" value="UniProtKB-UniPathway"/>
</dbReference>
<evidence type="ECO:0000313" key="9">
    <source>
        <dbReference type="Proteomes" id="UP000190625"/>
    </source>
</evidence>
<sequence length="289" mass="30921">MIIGVPAEIKNNENRIAITPAGVETLTNEGHEVVIEENGGVGSGISDKDYKQAGAKMLATPKEVFDAADMIMKVKEPLPEEYDLFKEGQILYTYLHLAAEEELTDALMEKNVVSIAYETVELEDGSLPLLTPMSEVAGRLATQEGARFLEKPQGGRGVLLGGVPGVTSAKVIVIGGGIVGINSAKMAKGLGADVTIMDIDAQQMRYLDDIFHGDVKTRMSNKYNIYDEVTKADLVIGGVLIPGAKAPHLVTEDMIKDMKEGAVIADVAIDQGGCVETTYPTTHDDPVFT</sequence>
<dbReference type="Gene3D" id="3.40.50.720">
    <property type="entry name" value="NAD(P)-binding Rossmann-like Domain"/>
    <property type="match status" value="2"/>
</dbReference>
<feature type="domain" description="Alanine dehydrogenase/pyridine nucleotide transhydrogenase N-terminal" evidence="7">
    <location>
        <begin position="4"/>
        <end position="137"/>
    </location>
</feature>
<comment type="similarity">
    <text evidence="2">Belongs to the AlaDH/PNT family.</text>
</comment>
<dbReference type="Proteomes" id="UP000190625">
    <property type="component" value="Unassembled WGS sequence"/>
</dbReference>
<dbReference type="EMBL" id="FUWM01000022">
    <property type="protein sequence ID" value="SJZ95928.1"/>
    <property type="molecule type" value="Genomic_DNA"/>
</dbReference>
<evidence type="ECO:0000259" key="6">
    <source>
        <dbReference type="SMART" id="SM01002"/>
    </source>
</evidence>
<protein>
    <recommendedName>
        <fullName evidence="3">alanine dehydrogenase</fullName>
        <ecNumber evidence="3">1.4.1.1</ecNumber>
    </recommendedName>
</protein>
<comment type="pathway">
    <text evidence="1">Amino-acid degradation; L-alanine degradation via dehydrogenase pathway; NH(3) and pyruvate from L-alanine: step 1/1.</text>
</comment>
<keyword evidence="9" id="KW-1185">Reference proteome</keyword>